<dbReference type="GO" id="GO:0003723">
    <property type="term" value="F:RNA binding"/>
    <property type="evidence" value="ECO:0007669"/>
    <property type="project" value="InterPro"/>
</dbReference>
<dbReference type="InterPro" id="IPR012340">
    <property type="entry name" value="NA-bd_OB-fold"/>
</dbReference>
<comment type="caution">
    <text evidence="3">The sequence shown here is derived from an EMBL/GenBank/DDBJ whole genome shotgun (WGS) entry which is preliminary data.</text>
</comment>
<dbReference type="Proteomes" id="UP001165085">
    <property type="component" value="Unassembled WGS sequence"/>
</dbReference>
<dbReference type="PANTHER" id="PTHR23355">
    <property type="entry name" value="RIBONUCLEASE"/>
    <property type="match status" value="1"/>
</dbReference>
<dbReference type="SUPFAM" id="SSF50249">
    <property type="entry name" value="Nucleic acid-binding proteins"/>
    <property type="match status" value="1"/>
</dbReference>
<accession>A0A9W7DZS4</accession>
<feature type="domain" description="RNB" evidence="2">
    <location>
        <begin position="391"/>
        <end position="666"/>
    </location>
</feature>
<keyword evidence="1" id="KW-0732">Signal</keyword>
<dbReference type="GO" id="GO:0006402">
    <property type="term" value="P:mRNA catabolic process"/>
    <property type="evidence" value="ECO:0007669"/>
    <property type="project" value="TreeGrafter"/>
</dbReference>
<evidence type="ECO:0000313" key="4">
    <source>
        <dbReference type="Proteomes" id="UP001165085"/>
    </source>
</evidence>
<gene>
    <name evidence="3" type="ORF">TrST_g10580</name>
</gene>
<name>A0A9W7DZS4_9STRA</name>
<dbReference type="SMART" id="SM00955">
    <property type="entry name" value="RNB"/>
    <property type="match status" value="1"/>
</dbReference>
<feature type="signal peptide" evidence="1">
    <location>
        <begin position="1"/>
        <end position="23"/>
    </location>
</feature>
<feature type="chain" id="PRO_5040777463" description="RNB domain-containing protein" evidence="1">
    <location>
        <begin position="24"/>
        <end position="700"/>
    </location>
</feature>
<evidence type="ECO:0000259" key="2">
    <source>
        <dbReference type="SMART" id="SM00955"/>
    </source>
</evidence>
<dbReference type="GO" id="GO:0000932">
    <property type="term" value="C:P-body"/>
    <property type="evidence" value="ECO:0007669"/>
    <property type="project" value="TreeGrafter"/>
</dbReference>
<organism evidence="3 4">
    <name type="scientific">Triparma strigata</name>
    <dbReference type="NCBI Taxonomy" id="1606541"/>
    <lineage>
        <taxon>Eukaryota</taxon>
        <taxon>Sar</taxon>
        <taxon>Stramenopiles</taxon>
        <taxon>Ochrophyta</taxon>
        <taxon>Bolidophyceae</taxon>
        <taxon>Parmales</taxon>
        <taxon>Triparmaceae</taxon>
        <taxon>Triparma</taxon>
    </lineage>
</organism>
<dbReference type="InterPro" id="IPR050180">
    <property type="entry name" value="RNR_Ribonuclease"/>
</dbReference>
<dbReference type="AlphaFoldDB" id="A0A9W7DZS4"/>
<keyword evidence="4" id="KW-1185">Reference proteome</keyword>
<sequence length="700" mass="77531">MRPFSNNEVITFLLLLFSQLVSFTTPLSLTPRPPQRSEIANLHLPALVKSQLSSNTIQPFITTIQSKSIVEVKVDAEVQLGVITSVISKSKVGIMLDGEAERTVDLGQIITVYDEEESSASIKEAILTSSAKTALSTLSSSSVDEIENGLETVWKRYRKRKGGKDKFTHKHLTKKELNQLDPEVAEILRNAYKRDTSLFRSLDATLDLFPKKSIDTTLPSQTLATATFILSDSRTGGRFKRLPCFPLSHDSDSNSILVLNGGWLANDENMRQTNEASKFAQRNNDPAGLELEASDESILSRMEFLAMGSDLKLRRDDASAPPCDDVGVKEALKKLGLPVTPKGAKAALVMLNRWSEKKEEAQKEAQVSPWSEATIQSSQNFIAYAKARRKVKSMQQGKFFPNFTIDTKKTAFRDDAVGIQPRRKENIVNGNKFELVISITDVSAVSWADIDTSQAQDERFSKEDAETLKKAAQARCMSRYDLPFGPLHLLPPPVLGGLSIKEGDKNECVSVIVYLDEKTGEVIDARVERSLILAKTLSYEEANGMLEGTAEERGKSEDALMKIEALLESWQRRRILTSAVSKQRSERLASRSERSRTFARSRAHCIVDSSLDLYSTVATKLLREKKAPVCRMPGSGVNKGGRLATGPLRRWVDMLAQRQLLAVLVGAGKVMSAEECRAASERAGRMRNAIAASRFRGNKD</sequence>
<dbReference type="OrthoDB" id="5316at2759"/>
<protein>
    <recommendedName>
        <fullName evidence="2">RNB domain-containing protein</fullName>
    </recommendedName>
</protein>
<dbReference type="InterPro" id="IPR001900">
    <property type="entry name" value="RNase_II/R"/>
</dbReference>
<reference evidence="4" key="1">
    <citation type="journal article" date="2023" name="Commun. Biol.">
        <title>Genome analysis of Parmales, the sister group of diatoms, reveals the evolutionary specialization of diatoms from phago-mixotrophs to photoautotrophs.</title>
        <authorList>
            <person name="Ban H."/>
            <person name="Sato S."/>
            <person name="Yoshikawa S."/>
            <person name="Yamada K."/>
            <person name="Nakamura Y."/>
            <person name="Ichinomiya M."/>
            <person name="Sato N."/>
            <person name="Blanc-Mathieu R."/>
            <person name="Endo H."/>
            <person name="Kuwata A."/>
            <person name="Ogata H."/>
        </authorList>
    </citation>
    <scope>NUCLEOTIDE SEQUENCE [LARGE SCALE GENOMIC DNA]</scope>
    <source>
        <strain evidence="4">NIES 3701</strain>
    </source>
</reference>
<dbReference type="EMBL" id="BRXY01000067">
    <property type="protein sequence ID" value="GMH60723.1"/>
    <property type="molecule type" value="Genomic_DNA"/>
</dbReference>
<dbReference type="PANTHER" id="PTHR23355:SF9">
    <property type="entry name" value="DIS3-LIKE EXONUCLEASE 2"/>
    <property type="match status" value="1"/>
</dbReference>
<proteinExistence type="predicted"/>
<evidence type="ECO:0000313" key="3">
    <source>
        <dbReference type="EMBL" id="GMH60723.1"/>
    </source>
</evidence>
<evidence type="ECO:0000256" key="1">
    <source>
        <dbReference type="SAM" id="SignalP"/>
    </source>
</evidence>
<dbReference type="Pfam" id="PF00773">
    <property type="entry name" value="RNB"/>
    <property type="match status" value="1"/>
</dbReference>
<dbReference type="GO" id="GO:0000175">
    <property type="term" value="F:3'-5'-RNA exonuclease activity"/>
    <property type="evidence" value="ECO:0007669"/>
    <property type="project" value="TreeGrafter"/>
</dbReference>